<keyword evidence="8" id="KW-0479">Metal-binding</keyword>
<keyword evidence="6" id="KW-0349">Heme</keyword>
<keyword evidence="14" id="KW-0449">Lipoprotein</keyword>
<evidence type="ECO:0000256" key="10">
    <source>
        <dbReference type="ARBA" id="ARBA00023004"/>
    </source>
</evidence>
<evidence type="ECO:0000256" key="4">
    <source>
        <dbReference type="ARBA" id="ARBA00022475"/>
    </source>
</evidence>
<dbReference type="Pfam" id="PF05730">
    <property type="entry name" value="CFEM"/>
    <property type="match status" value="1"/>
</dbReference>
<evidence type="ECO:0000256" key="5">
    <source>
        <dbReference type="ARBA" id="ARBA00022525"/>
    </source>
</evidence>
<evidence type="ECO:0000256" key="13">
    <source>
        <dbReference type="ARBA" id="ARBA00023180"/>
    </source>
</evidence>
<comment type="subcellular location">
    <subcellularLocation>
        <location evidence="1">Cell membrane</location>
        <topology evidence="1">Lipid-anchor</topology>
        <topology evidence="1">GPI-anchor</topology>
    </subcellularLocation>
    <subcellularLocation>
        <location evidence="2">Secreted</location>
    </subcellularLocation>
</comment>
<proteinExistence type="inferred from homology"/>
<evidence type="ECO:0000256" key="12">
    <source>
        <dbReference type="ARBA" id="ARBA00023157"/>
    </source>
</evidence>
<keyword evidence="13" id="KW-0325">Glycoprotein</keyword>
<keyword evidence="9 16" id="KW-0732">Signal</keyword>
<dbReference type="GO" id="GO:0046872">
    <property type="term" value="F:metal ion binding"/>
    <property type="evidence" value="ECO:0007669"/>
    <property type="project" value="UniProtKB-KW"/>
</dbReference>
<organism evidence="18 19">
    <name type="scientific">Endocarpon pusillum</name>
    <dbReference type="NCBI Taxonomy" id="364733"/>
    <lineage>
        <taxon>Eukaryota</taxon>
        <taxon>Fungi</taxon>
        <taxon>Dikarya</taxon>
        <taxon>Ascomycota</taxon>
        <taxon>Pezizomycotina</taxon>
        <taxon>Eurotiomycetes</taxon>
        <taxon>Chaetothyriomycetidae</taxon>
        <taxon>Verrucariales</taxon>
        <taxon>Verrucariaceae</taxon>
        <taxon>Endocarpon</taxon>
    </lineage>
</organism>
<keyword evidence="7" id="KW-0336">GPI-anchor</keyword>
<evidence type="ECO:0000313" key="19">
    <source>
        <dbReference type="Proteomes" id="UP000606974"/>
    </source>
</evidence>
<name>A0A8H7E184_9EURO</name>
<reference evidence="18" key="1">
    <citation type="submission" date="2020-02" db="EMBL/GenBank/DDBJ databases">
        <authorList>
            <person name="Palmer J.M."/>
        </authorList>
    </citation>
    <scope>NUCLEOTIDE SEQUENCE</scope>
    <source>
        <strain evidence="18">EPUS1.4</strain>
        <tissue evidence="18">Thallus</tissue>
    </source>
</reference>
<dbReference type="AlphaFoldDB" id="A0A8H7E184"/>
<evidence type="ECO:0000256" key="14">
    <source>
        <dbReference type="ARBA" id="ARBA00023288"/>
    </source>
</evidence>
<evidence type="ECO:0000256" key="8">
    <source>
        <dbReference type="ARBA" id="ARBA00022723"/>
    </source>
</evidence>
<dbReference type="PANTHER" id="PTHR37928:SF2">
    <property type="entry name" value="GPI ANCHORED CFEM DOMAIN PROTEIN (AFU_ORTHOLOGUE AFUA_6G10580)"/>
    <property type="match status" value="1"/>
</dbReference>
<dbReference type="Proteomes" id="UP000606974">
    <property type="component" value="Unassembled WGS sequence"/>
</dbReference>
<dbReference type="InterPro" id="IPR008427">
    <property type="entry name" value="Extracellular_membr_CFEM_dom"/>
</dbReference>
<dbReference type="EMBL" id="JAACFV010000104">
    <property type="protein sequence ID" value="KAF7505662.1"/>
    <property type="molecule type" value="Genomic_DNA"/>
</dbReference>
<evidence type="ECO:0000256" key="7">
    <source>
        <dbReference type="ARBA" id="ARBA00022622"/>
    </source>
</evidence>
<keyword evidence="12 15" id="KW-1015">Disulfide bond</keyword>
<protein>
    <recommendedName>
        <fullName evidence="17">CFEM domain-containing protein</fullName>
    </recommendedName>
</protein>
<evidence type="ECO:0000256" key="9">
    <source>
        <dbReference type="ARBA" id="ARBA00022729"/>
    </source>
</evidence>
<keyword evidence="19" id="KW-1185">Reference proteome</keyword>
<keyword evidence="11" id="KW-0472">Membrane</keyword>
<evidence type="ECO:0000256" key="16">
    <source>
        <dbReference type="SAM" id="SignalP"/>
    </source>
</evidence>
<accession>A0A8H7E184</accession>
<keyword evidence="5" id="KW-0964">Secreted</keyword>
<evidence type="ECO:0000256" key="6">
    <source>
        <dbReference type="ARBA" id="ARBA00022617"/>
    </source>
</evidence>
<dbReference type="SMART" id="SM00747">
    <property type="entry name" value="CFEM"/>
    <property type="match status" value="1"/>
</dbReference>
<feature type="signal peptide" evidence="16">
    <location>
        <begin position="1"/>
        <end position="21"/>
    </location>
</feature>
<dbReference type="GO" id="GO:0005576">
    <property type="term" value="C:extracellular region"/>
    <property type="evidence" value="ECO:0007669"/>
    <property type="project" value="UniProtKB-SubCell"/>
</dbReference>
<evidence type="ECO:0000256" key="2">
    <source>
        <dbReference type="ARBA" id="ARBA00004613"/>
    </source>
</evidence>
<evidence type="ECO:0000259" key="17">
    <source>
        <dbReference type="PROSITE" id="PS52012"/>
    </source>
</evidence>
<evidence type="ECO:0000256" key="15">
    <source>
        <dbReference type="PROSITE-ProRule" id="PRU01356"/>
    </source>
</evidence>
<feature type="chain" id="PRO_5034111935" description="CFEM domain-containing protein" evidence="16">
    <location>
        <begin position="22"/>
        <end position="166"/>
    </location>
</feature>
<comment type="caution">
    <text evidence="15">Lacks conserved residue(s) required for the propagation of feature annotation.</text>
</comment>
<keyword evidence="4" id="KW-1003">Cell membrane</keyword>
<dbReference type="GO" id="GO:0005886">
    <property type="term" value="C:plasma membrane"/>
    <property type="evidence" value="ECO:0007669"/>
    <property type="project" value="UniProtKB-SubCell"/>
</dbReference>
<dbReference type="GO" id="GO:0098552">
    <property type="term" value="C:side of membrane"/>
    <property type="evidence" value="ECO:0007669"/>
    <property type="project" value="UniProtKB-KW"/>
</dbReference>
<dbReference type="OrthoDB" id="3065412at2759"/>
<dbReference type="PROSITE" id="PS52012">
    <property type="entry name" value="CFEM"/>
    <property type="match status" value="1"/>
</dbReference>
<feature type="disulfide bond" evidence="15">
    <location>
        <begin position="51"/>
        <end position="84"/>
    </location>
</feature>
<comment type="similarity">
    <text evidence="3">Belongs to the RBT5 family.</text>
</comment>
<dbReference type="PANTHER" id="PTHR37928">
    <property type="entry name" value="CFEM DOMAIN PROTEIN (AFU_ORTHOLOGUE AFUA_6G14090)"/>
    <property type="match status" value="1"/>
</dbReference>
<dbReference type="InterPro" id="IPR051735">
    <property type="entry name" value="CFEM_domain"/>
</dbReference>
<evidence type="ECO:0000256" key="1">
    <source>
        <dbReference type="ARBA" id="ARBA00004609"/>
    </source>
</evidence>
<keyword evidence="10" id="KW-0408">Iron</keyword>
<evidence type="ECO:0000256" key="3">
    <source>
        <dbReference type="ARBA" id="ARBA00010031"/>
    </source>
</evidence>
<feature type="domain" description="CFEM" evidence="17">
    <location>
        <begin position="2"/>
        <end position="112"/>
    </location>
</feature>
<sequence length="166" mass="16023">MVSMRFASIATLAASLVAVSAQDFSSIPQCAQSCALNAIPAECNLKPDCICRDAGFLKGIGCCVIQACGPEDVNRTAQFAGQLCQTAGVTDLPAPSCPDSGSSNSTGAGSSNSSSAANASATASRASSSASGASTAAASSTGLANSLMAQGMGVLGAAVFGAVALM</sequence>
<comment type="caution">
    <text evidence="18">The sequence shown here is derived from an EMBL/GenBank/DDBJ whole genome shotgun (WGS) entry which is preliminary data.</text>
</comment>
<evidence type="ECO:0000313" key="18">
    <source>
        <dbReference type="EMBL" id="KAF7505662.1"/>
    </source>
</evidence>
<evidence type="ECO:0000256" key="11">
    <source>
        <dbReference type="ARBA" id="ARBA00023136"/>
    </source>
</evidence>
<gene>
    <name evidence="18" type="ORF">GJ744_000597</name>
</gene>